<name>A0A813TFK9_9BILA</name>
<evidence type="ECO:0000313" key="7">
    <source>
        <dbReference type="EMBL" id="CAF3902585.1"/>
    </source>
</evidence>
<evidence type="ECO:0000256" key="3">
    <source>
        <dbReference type="PROSITE-ProRule" id="PRU00023"/>
    </source>
</evidence>
<sequence>MELNDISVKTRDTVKIIQQRLNELCYSSCENGDEENIEQRLEDILNELDLNNQKYLIDVEDNRGQSPLFYAIETQKSLKFIKILLEHDARITDKILVCAVRKCNFEILELLKTYGANFNKTVNGWSLLHDSVLLHNNELLEYLIDQGIDPNGVDGENQTPLLLAVYRSNIDVIRLLLKYPNVDPCVVKTAKKGLTSLHVACEIGLDDVIPLMIKSSSSNLINRQNTKGQTAFDCFLSCYLFNKNDLYMNENGLKVFTTIFNVFVEYGGKLNRLSKSYRRTRAPYIVKILTILFQKNDEFFKLFINPEIMINDLEQLIYDSLSDTIRLASFKGEIKVSIEQTKQIMNDPLLREYLIKEKLLREQILREVFDLFFLVHKSSFINLTYNQLLHNCHVDSTKPKIRQALWLLIKDFYYIRTSDDGSVTLKSACRKNILLNLKSIQTCCYTKQLEIPKYLEKYLLFLE</sequence>
<keyword evidence="1" id="KW-0677">Repeat</keyword>
<dbReference type="Pfam" id="PF12796">
    <property type="entry name" value="Ank_2"/>
    <property type="match status" value="1"/>
</dbReference>
<dbReference type="InterPro" id="IPR036770">
    <property type="entry name" value="Ankyrin_rpt-contain_sf"/>
</dbReference>
<feature type="repeat" description="ANK" evidence="3">
    <location>
        <begin position="123"/>
        <end position="155"/>
    </location>
</feature>
<proteinExistence type="predicted"/>
<keyword evidence="2 3" id="KW-0040">ANK repeat</keyword>
<evidence type="ECO:0000313" key="6">
    <source>
        <dbReference type="EMBL" id="CAF3594191.1"/>
    </source>
</evidence>
<protein>
    <recommendedName>
        <fullName evidence="9">Ankyrin repeat protein</fullName>
    </recommendedName>
</protein>
<evidence type="ECO:0000256" key="2">
    <source>
        <dbReference type="ARBA" id="ARBA00023043"/>
    </source>
</evidence>
<dbReference type="AlphaFoldDB" id="A0A813TFK9"/>
<dbReference type="PROSITE" id="PS50088">
    <property type="entry name" value="ANK_REPEAT"/>
    <property type="match status" value="2"/>
</dbReference>
<evidence type="ECO:0000256" key="1">
    <source>
        <dbReference type="ARBA" id="ARBA00022737"/>
    </source>
</evidence>
<dbReference type="EMBL" id="CAJNOK010010809">
    <property type="protein sequence ID" value="CAF1125297.1"/>
    <property type="molecule type" value="Genomic_DNA"/>
</dbReference>
<dbReference type="OrthoDB" id="5314041at2759"/>
<dbReference type="Proteomes" id="UP000682733">
    <property type="component" value="Unassembled WGS sequence"/>
</dbReference>
<keyword evidence="8" id="KW-1185">Reference proteome</keyword>
<dbReference type="Proteomes" id="UP000681722">
    <property type="component" value="Unassembled WGS sequence"/>
</dbReference>
<dbReference type="Proteomes" id="UP000663829">
    <property type="component" value="Unassembled WGS sequence"/>
</dbReference>
<evidence type="ECO:0000313" key="5">
    <source>
        <dbReference type="EMBL" id="CAF1125297.1"/>
    </source>
</evidence>
<dbReference type="EMBL" id="CAJNOQ010000503">
    <property type="protein sequence ID" value="CAF0808673.1"/>
    <property type="molecule type" value="Genomic_DNA"/>
</dbReference>
<evidence type="ECO:0008006" key="9">
    <source>
        <dbReference type="Google" id="ProtNLM"/>
    </source>
</evidence>
<dbReference type="PANTHER" id="PTHR24198">
    <property type="entry name" value="ANKYRIN REPEAT AND PROTEIN KINASE DOMAIN-CONTAINING PROTEIN"/>
    <property type="match status" value="1"/>
</dbReference>
<reference evidence="4" key="1">
    <citation type="submission" date="2021-02" db="EMBL/GenBank/DDBJ databases">
        <authorList>
            <person name="Nowell W R."/>
        </authorList>
    </citation>
    <scope>NUCLEOTIDE SEQUENCE</scope>
</reference>
<dbReference type="EMBL" id="CAJOBC010000503">
    <property type="protein sequence ID" value="CAF3594191.1"/>
    <property type="molecule type" value="Genomic_DNA"/>
</dbReference>
<dbReference type="SUPFAM" id="SSF48403">
    <property type="entry name" value="Ankyrin repeat"/>
    <property type="match status" value="1"/>
</dbReference>
<dbReference type="Proteomes" id="UP000677228">
    <property type="component" value="Unassembled WGS sequence"/>
</dbReference>
<evidence type="ECO:0000313" key="4">
    <source>
        <dbReference type="EMBL" id="CAF0808673.1"/>
    </source>
</evidence>
<dbReference type="InterPro" id="IPR002110">
    <property type="entry name" value="Ankyrin_rpt"/>
</dbReference>
<dbReference type="Gene3D" id="1.25.40.20">
    <property type="entry name" value="Ankyrin repeat-containing domain"/>
    <property type="match status" value="1"/>
</dbReference>
<feature type="repeat" description="ANK" evidence="3">
    <location>
        <begin position="156"/>
        <end position="178"/>
    </location>
</feature>
<evidence type="ECO:0000313" key="8">
    <source>
        <dbReference type="Proteomes" id="UP000663829"/>
    </source>
</evidence>
<comment type="caution">
    <text evidence="4">The sequence shown here is derived from an EMBL/GenBank/DDBJ whole genome shotgun (WGS) entry which is preliminary data.</text>
</comment>
<dbReference type="PROSITE" id="PS50297">
    <property type="entry name" value="ANK_REP_REGION"/>
    <property type="match status" value="1"/>
</dbReference>
<dbReference type="SMART" id="SM00248">
    <property type="entry name" value="ANK"/>
    <property type="match status" value="5"/>
</dbReference>
<dbReference type="EMBL" id="CAJOBA010019141">
    <property type="protein sequence ID" value="CAF3902585.1"/>
    <property type="molecule type" value="Genomic_DNA"/>
</dbReference>
<gene>
    <name evidence="4" type="ORF">GPM918_LOCUS3911</name>
    <name evidence="5" type="ORF">OVA965_LOCUS20379</name>
    <name evidence="6" type="ORF">SRO942_LOCUS3911</name>
    <name evidence="7" type="ORF">TMI583_LOCUS20734</name>
</gene>
<organism evidence="4 8">
    <name type="scientific">Didymodactylos carnosus</name>
    <dbReference type="NCBI Taxonomy" id="1234261"/>
    <lineage>
        <taxon>Eukaryota</taxon>
        <taxon>Metazoa</taxon>
        <taxon>Spiralia</taxon>
        <taxon>Gnathifera</taxon>
        <taxon>Rotifera</taxon>
        <taxon>Eurotatoria</taxon>
        <taxon>Bdelloidea</taxon>
        <taxon>Philodinida</taxon>
        <taxon>Philodinidae</taxon>
        <taxon>Didymodactylos</taxon>
    </lineage>
</organism>
<accession>A0A813TFK9</accession>
<dbReference type="PANTHER" id="PTHR24198:SF165">
    <property type="entry name" value="ANKYRIN REPEAT-CONTAINING PROTEIN-RELATED"/>
    <property type="match status" value="1"/>
</dbReference>